<dbReference type="SUPFAM" id="SSF53756">
    <property type="entry name" value="UDP-Glycosyltransferase/glycogen phosphorylase"/>
    <property type="match status" value="1"/>
</dbReference>
<dbReference type="PANTHER" id="PTHR35910">
    <property type="entry name" value="2EXR DOMAIN-CONTAINING PROTEIN"/>
    <property type="match status" value="1"/>
</dbReference>
<evidence type="ECO:0000313" key="3">
    <source>
        <dbReference type="Proteomes" id="UP001396898"/>
    </source>
</evidence>
<organism evidence="2 3">
    <name type="scientific">Apiospora marii</name>
    <dbReference type="NCBI Taxonomy" id="335849"/>
    <lineage>
        <taxon>Eukaryota</taxon>
        <taxon>Fungi</taxon>
        <taxon>Dikarya</taxon>
        <taxon>Ascomycota</taxon>
        <taxon>Pezizomycotina</taxon>
        <taxon>Sordariomycetes</taxon>
        <taxon>Xylariomycetidae</taxon>
        <taxon>Amphisphaeriales</taxon>
        <taxon>Apiosporaceae</taxon>
        <taxon>Apiospora</taxon>
    </lineage>
</organism>
<feature type="domain" description="2EXR" evidence="1">
    <location>
        <begin position="29"/>
        <end position="115"/>
    </location>
</feature>
<keyword evidence="3" id="KW-1185">Reference proteome</keyword>
<protein>
    <recommendedName>
        <fullName evidence="1">2EXR domain-containing protein</fullName>
    </recommendedName>
</protein>
<sequence>MWSMEYGRFYPTDASKRLRLIEAAKDAQFMPFPRLPVELRCKVWRATWEPHVIWPNGLITSPRRDEMELRVGGITALPISARVNHESREETLRHYNRVPNSPVFVFRAYINHKIDEIHLNCSYKPLCPTMSRAHFDRLEHLTMTTRFGNGPINDLANFRVPEYAFTNPSPDPEWVKHRTLGNFLFYVQNRYFPKLRTLTVIWRKYQLYLEEIPANWGDSLNAARLFRSKDNGRGLYVVPLFRGDTFGGFRVHFLKKAEVARYGDWEPAAKRSAWLGAVGVALWAIMRPESYLDEDGVTEYRTQQQHHQLLVEEHWVRRSNHKHPQIEVHVMSWATIEPKVKRLFDRGDENYLEANFGSASTDVTDLIAPPTMAGWFRIGHYLQILMSPWSGPAYLDMVRDMAGAMGRIEPAVVVIDTFNRLYVARDRRGTAAESASGLHHAQHGRRQLRLSAAATGRLLEVRARGLGLALSCAIFGGPMQPAARHGGAHAWVVRSIDLYDIHGPDSPRWITQTPPSASIPLECIPLNVTTVLVNLGASVTYDKQRAEAITKGPSSPLDDCPGLIGQRHLESGRFRIVNWPNVDPTALLETERIATFLHHGGAGSYHEGIASFLFSAMARNSS</sequence>
<gene>
    <name evidence="2" type="ORF">PG991_013375</name>
</gene>
<evidence type="ECO:0000313" key="2">
    <source>
        <dbReference type="EMBL" id="KAK8001153.1"/>
    </source>
</evidence>
<proteinExistence type="predicted"/>
<dbReference type="InterPro" id="IPR045518">
    <property type="entry name" value="2EXR"/>
</dbReference>
<dbReference type="PANTHER" id="PTHR35910:SF1">
    <property type="entry name" value="2EXR DOMAIN-CONTAINING PROTEIN"/>
    <property type="match status" value="1"/>
</dbReference>
<accession>A0ABR1R619</accession>
<evidence type="ECO:0000259" key="1">
    <source>
        <dbReference type="Pfam" id="PF20150"/>
    </source>
</evidence>
<reference evidence="2 3" key="1">
    <citation type="submission" date="2023-01" db="EMBL/GenBank/DDBJ databases">
        <title>Analysis of 21 Apiospora genomes using comparative genomics revels a genus with tremendous synthesis potential of carbohydrate active enzymes and secondary metabolites.</title>
        <authorList>
            <person name="Sorensen T."/>
        </authorList>
    </citation>
    <scope>NUCLEOTIDE SEQUENCE [LARGE SCALE GENOMIC DNA]</scope>
    <source>
        <strain evidence="2 3">CBS 20057</strain>
    </source>
</reference>
<dbReference type="Pfam" id="PF20150">
    <property type="entry name" value="2EXR"/>
    <property type="match status" value="1"/>
</dbReference>
<name>A0ABR1R619_9PEZI</name>
<dbReference type="EMBL" id="JAQQWI010000018">
    <property type="protein sequence ID" value="KAK8001153.1"/>
    <property type="molecule type" value="Genomic_DNA"/>
</dbReference>
<comment type="caution">
    <text evidence="2">The sequence shown here is derived from an EMBL/GenBank/DDBJ whole genome shotgun (WGS) entry which is preliminary data.</text>
</comment>
<dbReference type="Proteomes" id="UP001396898">
    <property type="component" value="Unassembled WGS sequence"/>
</dbReference>